<dbReference type="InterPro" id="IPR019595">
    <property type="entry name" value="DUF2470"/>
</dbReference>
<proteinExistence type="predicted"/>
<reference evidence="3" key="2">
    <citation type="submission" date="2022-10" db="EMBL/GenBank/DDBJ databases">
        <authorList>
            <person name="Trinh H.N."/>
        </authorList>
    </citation>
    <scope>NUCLEOTIDE SEQUENCE</scope>
    <source>
        <strain evidence="3">RN2-1</strain>
    </source>
</reference>
<evidence type="ECO:0000259" key="2">
    <source>
        <dbReference type="Pfam" id="PF10615"/>
    </source>
</evidence>
<dbReference type="SUPFAM" id="SSF50475">
    <property type="entry name" value="FMN-binding split barrel"/>
    <property type="match status" value="1"/>
</dbReference>
<sequence>MASSPSATDTAEPDAPAWQARKLLRAARAGTLATTADGQPLASLVTPACAGDLSVLLFLSGLSEHTRHLRADPRCAVMVAGPPETANPQTAPRVTVTGIAEPDPDPALKARWLAIHPYAALYAAFADFSLWRVRPRAGLLVGGFARATRLRQADLAPDPGAVAAVAAAEAAIIGHCNADHADALAAIAGRPGAWRMVAVDVDGCDLAQGEAVLRVAWSAPVDGPGGVRAELMALARAGRGA</sequence>
<keyword evidence="4" id="KW-1185">Reference proteome</keyword>
<comment type="caution">
    <text evidence="3">The sequence shown here is derived from an EMBL/GenBank/DDBJ whole genome shotgun (WGS) entry which is preliminary data.</text>
</comment>
<dbReference type="InterPro" id="IPR037119">
    <property type="entry name" value="Haem_oxidase_HugZ-like_sf"/>
</dbReference>
<dbReference type="Gene3D" id="3.20.180.10">
    <property type="entry name" value="PNP-oxidase-like"/>
    <property type="match status" value="1"/>
</dbReference>
<feature type="domain" description="DUF2470" evidence="2">
    <location>
        <begin position="169"/>
        <end position="234"/>
    </location>
</feature>
<dbReference type="Pfam" id="PF10615">
    <property type="entry name" value="DUF2470"/>
    <property type="match status" value="1"/>
</dbReference>
<gene>
    <name evidence="3" type="ORF">OL599_03675</name>
</gene>
<feature type="domain" description="Pyridoxamine 5'-phosphate oxidase N-terminal" evidence="1">
    <location>
        <begin position="20"/>
        <end position="138"/>
    </location>
</feature>
<dbReference type="PANTHER" id="PTHR13343">
    <property type="entry name" value="CREG1 PROTEIN"/>
    <property type="match status" value="1"/>
</dbReference>
<dbReference type="Pfam" id="PF01243">
    <property type="entry name" value="PNPOx_N"/>
    <property type="match status" value="1"/>
</dbReference>
<dbReference type="InterPro" id="IPR011576">
    <property type="entry name" value="Pyridox_Oxase_N"/>
</dbReference>
<organism evidence="3 4">
    <name type="scientific">Limobrevibacterium gyesilva</name>
    <dbReference type="NCBI Taxonomy" id="2991712"/>
    <lineage>
        <taxon>Bacteria</taxon>
        <taxon>Pseudomonadati</taxon>
        <taxon>Pseudomonadota</taxon>
        <taxon>Alphaproteobacteria</taxon>
        <taxon>Acetobacterales</taxon>
        <taxon>Acetobacteraceae</taxon>
        <taxon>Limobrevibacterium</taxon>
    </lineage>
</organism>
<evidence type="ECO:0000259" key="1">
    <source>
        <dbReference type="Pfam" id="PF01243"/>
    </source>
</evidence>
<dbReference type="EMBL" id="JAPDNT010000001">
    <property type="protein sequence ID" value="MCW3473667.1"/>
    <property type="molecule type" value="Genomic_DNA"/>
</dbReference>
<evidence type="ECO:0000313" key="4">
    <source>
        <dbReference type="Proteomes" id="UP001165679"/>
    </source>
</evidence>
<dbReference type="InterPro" id="IPR012349">
    <property type="entry name" value="Split_barrel_FMN-bd"/>
</dbReference>
<dbReference type="PANTHER" id="PTHR13343:SF17">
    <property type="entry name" value="CELLULAR REPRESSOR OF E1A-STIMULATED GENES, ISOFORM A"/>
    <property type="match status" value="1"/>
</dbReference>
<dbReference type="Proteomes" id="UP001165679">
    <property type="component" value="Unassembled WGS sequence"/>
</dbReference>
<dbReference type="Gene3D" id="2.30.110.10">
    <property type="entry name" value="Electron Transport, Fmn-binding Protein, Chain A"/>
    <property type="match status" value="1"/>
</dbReference>
<evidence type="ECO:0000313" key="3">
    <source>
        <dbReference type="EMBL" id="MCW3473667.1"/>
    </source>
</evidence>
<dbReference type="RefSeq" id="WP_264712246.1">
    <property type="nucleotide sequence ID" value="NZ_JAPDNT010000001.1"/>
</dbReference>
<dbReference type="GO" id="GO:0005737">
    <property type="term" value="C:cytoplasm"/>
    <property type="evidence" value="ECO:0007669"/>
    <property type="project" value="UniProtKB-ARBA"/>
</dbReference>
<reference evidence="3" key="1">
    <citation type="submission" date="2022-09" db="EMBL/GenBank/DDBJ databases">
        <title>Rhodovastum sp. nov. RN2-1 isolated from soil in Seongnam, South Korea.</title>
        <authorList>
            <person name="Le N.T."/>
        </authorList>
    </citation>
    <scope>NUCLEOTIDE SEQUENCE</scope>
    <source>
        <strain evidence="3">RN2-1</strain>
    </source>
</reference>
<dbReference type="AlphaFoldDB" id="A0AA41YQI2"/>
<protein>
    <submittedName>
        <fullName evidence="3">Pyridoxamine 5'-phosphate oxidase family protein</fullName>
    </submittedName>
</protein>
<accession>A0AA41YQI2</accession>
<name>A0AA41YQI2_9PROT</name>